<dbReference type="Gene3D" id="2.20.25.10">
    <property type="match status" value="1"/>
</dbReference>
<evidence type="ECO:0000313" key="4">
    <source>
        <dbReference type="EMBL" id="GFE79080.1"/>
    </source>
</evidence>
<dbReference type="RefSeq" id="WP_161811388.1">
    <property type="nucleotide sequence ID" value="NZ_BLJN01000001.1"/>
</dbReference>
<reference evidence="5" key="1">
    <citation type="submission" date="2020-01" db="EMBL/GenBank/DDBJ databases">
        <title>'Steroidobacter agaridevorans' sp. nov., agar-degrading bacteria isolated from rhizosphere soils.</title>
        <authorList>
            <person name="Ikenaga M."/>
            <person name="Kataoka M."/>
            <person name="Murouchi A."/>
            <person name="Katsuragi S."/>
            <person name="Sakai M."/>
        </authorList>
    </citation>
    <scope>NUCLEOTIDE SEQUENCE [LARGE SCALE GENOMIC DNA]</scope>
    <source>
        <strain evidence="5">YU21-B</strain>
    </source>
</reference>
<dbReference type="InterPro" id="IPR004624">
    <property type="entry name" value="YjdM"/>
</dbReference>
<evidence type="ECO:0000259" key="3">
    <source>
        <dbReference type="Pfam" id="PF08274"/>
    </source>
</evidence>
<dbReference type="NCBIfam" id="TIGR00686">
    <property type="entry name" value="phnA"/>
    <property type="match status" value="1"/>
</dbReference>
<keyword evidence="4" id="KW-0378">Hydrolase</keyword>
<feature type="domain" description="Protein YjdM N-terminal" evidence="3">
    <location>
        <begin position="4"/>
        <end position="32"/>
    </location>
</feature>
<protein>
    <submittedName>
        <fullName evidence="4">Phosphonoacetate hydrolase</fullName>
    </submittedName>
</protein>
<dbReference type="InterPro" id="IPR013987">
    <property type="entry name" value="YjdM_N"/>
</dbReference>
<dbReference type="PANTHER" id="PTHR30305">
    <property type="entry name" value="PROTEIN YJDM-RELATED"/>
    <property type="match status" value="1"/>
</dbReference>
<dbReference type="PANTHER" id="PTHR30305:SF3">
    <property type="entry name" value="PROTEIN YJDM"/>
    <property type="match status" value="1"/>
</dbReference>
<dbReference type="InterPro" id="IPR013988">
    <property type="entry name" value="YjdM_C"/>
</dbReference>
<dbReference type="SUPFAM" id="SSF57783">
    <property type="entry name" value="Zinc beta-ribbon"/>
    <property type="match status" value="1"/>
</dbReference>
<dbReference type="EMBL" id="BLJN01000001">
    <property type="protein sequence ID" value="GFE79080.1"/>
    <property type="molecule type" value="Genomic_DNA"/>
</dbReference>
<dbReference type="SUPFAM" id="SSF82057">
    <property type="entry name" value="Prokaryotic SH3-related domain"/>
    <property type="match status" value="1"/>
</dbReference>
<name>A0A829Y778_9GAMM</name>
<dbReference type="Pfam" id="PF08274">
    <property type="entry name" value="Zn_Ribbon_YjdM"/>
    <property type="match status" value="1"/>
</dbReference>
<gene>
    <name evidence="4" type="primary">phnA</name>
    <name evidence="4" type="ORF">GCM10011487_10800</name>
</gene>
<proteinExistence type="inferred from homology"/>
<comment type="caution">
    <text evidence="4">The sequence shown here is derived from an EMBL/GenBank/DDBJ whole genome shotgun (WGS) entry which is preliminary data.</text>
</comment>
<dbReference type="Gene3D" id="2.30.30.40">
    <property type="entry name" value="SH3 Domains"/>
    <property type="match status" value="1"/>
</dbReference>
<evidence type="ECO:0000313" key="5">
    <source>
        <dbReference type="Proteomes" id="UP000445000"/>
    </source>
</evidence>
<accession>A0A829Y778</accession>
<feature type="domain" description="Protein YjdM C-terminal" evidence="2">
    <location>
        <begin position="50"/>
        <end position="117"/>
    </location>
</feature>
<keyword evidence="5" id="KW-1185">Reference proteome</keyword>
<dbReference type="Proteomes" id="UP000445000">
    <property type="component" value="Unassembled WGS sequence"/>
</dbReference>
<sequence>MTALPACPKCNSELTYQDGQMYICPECAHEWSAISAAAEPIASDEPERVVLDANGNVLNDGDTVIVVKDLNVKGASSALKAGTKVKGIRLVEGDHNIDCKIEGFGGMKLKSEFVKKA</sequence>
<comment type="similarity">
    <text evidence="1">Belongs to the YjdM family.</text>
</comment>
<organism evidence="4 5">
    <name type="scientific">Steroidobacter agaridevorans</name>
    <dbReference type="NCBI Taxonomy" id="2695856"/>
    <lineage>
        <taxon>Bacteria</taxon>
        <taxon>Pseudomonadati</taxon>
        <taxon>Pseudomonadota</taxon>
        <taxon>Gammaproteobacteria</taxon>
        <taxon>Steroidobacterales</taxon>
        <taxon>Steroidobacteraceae</taxon>
        <taxon>Steroidobacter</taxon>
    </lineage>
</organism>
<dbReference type="GO" id="GO:0016787">
    <property type="term" value="F:hydrolase activity"/>
    <property type="evidence" value="ECO:0007669"/>
    <property type="project" value="UniProtKB-KW"/>
</dbReference>
<dbReference type="AlphaFoldDB" id="A0A829Y778"/>
<dbReference type="Pfam" id="PF03831">
    <property type="entry name" value="YjdM"/>
    <property type="match status" value="1"/>
</dbReference>
<evidence type="ECO:0000259" key="2">
    <source>
        <dbReference type="Pfam" id="PF03831"/>
    </source>
</evidence>
<evidence type="ECO:0000256" key="1">
    <source>
        <dbReference type="ARBA" id="ARBA00009248"/>
    </source>
</evidence>
<dbReference type="FunFam" id="2.30.30.40:FF:000013">
    <property type="entry name" value="Alkylphosphonate utilization protein PhnA"/>
    <property type="match status" value="1"/>
</dbReference>